<gene>
    <name evidence="2" type="ORF">B0H66DRAFT_566715</name>
</gene>
<dbReference type="EMBL" id="JAUEDM010000007">
    <property type="protein sequence ID" value="KAK3313676.1"/>
    <property type="molecule type" value="Genomic_DNA"/>
</dbReference>
<comment type="caution">
    <text evidence="2">The sequence shown here is derived from an EMBL/GenBank/DDBJ whole genome shotgun (WGS) entry which is preliminary data.</text>
</comment>
<proteinExistence type="predicted"/>
<dbReference type="Proteomes" id="UP001283341">
    <property type="component" value="Unassembled WGS sequence"/>
</dbReference>
<dbReference type="InterPro" id="IPR041698">
    <property type="entry name" value="Methyltransf_25"/>
</dbReference>
<organism evidence="2 3">
    <name type="scientific">Apodospora peruviana</name>
    <dbReference type="NCBI Taxonomy" id="516989"/>
    <lineage>
        <taxon>Eukaryota</taxon>
        <taxon>Fungi</taxon>
        <taxon>Dikarya</taxon>
        <taxon>Ascomycota</taxon>
        <taxon>Pezizomycotina</taxon>
        <taxon>Sordariomycetes</taxon>
        <taxon>Sordariomycetidae</taxon>
        <taxon>Sordariales</taxon>
        <taxon>Lasiosphaeriaceae</taxon>
        <taxon>Apodospora</taxon>
    </lineage>
</organism>
<dbReference type="InterPro" id="IPR029063">
    <property type="entry name" value="SAM-dependent_MTases_sf"/>
</dbReference>
<dbReference type="Gene3D" id="3.40.50.150">
    <property type="entry name" value="Vaccinia Virus protein VP39"/>
    <property type="match status" value="1"/>
</dbReference>
<evidence type="ECO:0000259" key="1">
    <source>
        <dbReference type="Pfam" id="PF13649"/>
    </source>
</evidence>
<dbReference type="GO" id="GO:0032259">
    <property type="term" value="P:methylation"/>
    <property type="evidence" value="ECO:0007669"/>
    <property type="project" value="UniProtKB-KW"/>
</dbReference>
<protein>
    <submittedName>
        <fullName evidence="2">Methyltransferase</fullName>
    </submittedName>
</protein>
<dbReference type="SUPFAM" id="SSF53335">
    <property type="entry name" value="S-adenosyl-L-methionine-dependent methyltransferases"/>
    <property type="match status" value="1"/>
</dbReference>
<feature type="domain" description="Methyltransferase" evidence="1">
    <location>
        <begin position="66"/>
        <end position="179"/>
    </location>
</feature>
<sequence length="254" mass="28392">MVDNNNSNVTVTTADMKARLKESYDTIAPTYNTWTTSHSSLRIKYLDKLLQLLLGDDFSPGRTFRVLELGCGAGIPVTESLLHYPTAHFHITANDLSSTQIALGKERLGGRDVTITELASECRDEGGSKVNWVQGDMMALSFSEGEKFDLVIGLYSLIHLPRDEQEVMVDRIAGWLRPDTGLMLVNFSEEEMPSHVSEGWLGEEKGWMYWSGWGAEKMEEKIGNKKLEVLVSEVNNELDDGIDASFLWVIARAT</sequence>
<keyword evidence="2" id="KW-0808">Transferase</keyword>
<keyword evidence="2" id="KW-0489">Methyltransferase</keyword>
<evidence type="ECO:0000313" key="3">
    <source>
        <dbReference type="Proteomes" id="UP001283341"/>
    </source>
</evidence>
<reference evidence="2" key="2">
    <citation type="submission" date="2023-06" db="EMBL/GenBank/DDBJ databases">
        <authorList>
            <consortium name="Lawrence Berkeley National Laboratory"/>
            <person name="Haridas S."/>
            <person name="Hensen N."/>
            <person name="Bonometti L."/>
            <person name="Westerberg I."/>
            <person name="Brannstrom I.O."/>
            <person name="Guillou S."/>
            <person name="Cros-Aarteil S."/>
            <person name="Calhoun S."/>
            <person name="Kuo A."/>
            <person name="Mondo S."/>
            <person name="Pangilinan J."/>
            <person name="Riley R."/>
            <person name="Labutti K."/>
            <person name="Andreopoulos B."/>
            <person name="Lipzen A."/>
            <person name="Chen C."/>
            <person name="Yanf M."/>
            <person name="Daum C."/>
            <person name="Ng V."/>
            <person name="Clum A."/>
            <person name="Steindorff A."/>
            <person name="Ohm R."/>
            <person name="Martin F."/>
            <person name="Silar P."/>
            <person name="Natvig D."/>
            <person name="Lalanne C."/>
            <person name="Gautier V."/>
            <person name="Ament-Velasquez S.L."/>
            <person name="Kruys A."/>
            <person name="Hutchinson M.I."/>
            <person name="Powell A.J."/>
            <person name="Barry K."/>
            <person name="Miller A.N."/>
            <person name="Grigoriev I.V."/>
            <person name="Debuchy R."/>
            <person name="Gladieux P."/>
            <person name="Thoren M.H."/>
            <person name="Johannesson H."/>
        </authorList>
    </citation>
    <scope>NUCLEOTIDE SEQUENCE</scope>
    <source>
        <strain evidence="2">CBS 118394</strain>
    </source>
</reference>
<dbReference type="Pfam" id="PF13649">
    <property type="entry name" value="Methyltransf_25"/>
    <property type="match status" value="1"/>
</dbReference>
<evidence type="ECO:0000313" key="2">
    <source>
        <dbReference type="EMBL" id="KAK3313676.1"/>
    </source>
</evidence>
<accession>A0AAE0HVT4</accession>
<dbReference type="AlphaFoldDB" id="A0AAE0HVT4"/>
<reference evidence="2" key="1">
    <citation type="journal article" date="2023" name="Mol. Phylogenet. Evol.">
        <title>Genome-scale phylogeny and comparative genomics of the fungal order Sordariales.</title>
        <authorList>
            <person name="Hensen N."/>
            <person name="Bonometti L."/>
            <person name="Westerberg I."/>
            <person name="Brannstrom I.O."/>
            <person name="Guillou S."/>
            <person name="Cros-Aarteil S."/>
            <person name="Calhoun S."/>
            <person name="Haridas S."/>
            <person name="Kuo A."/>
            <person name="Mondo S."/>
            <person name="Pangilinan J."/>
            <person name="Riley R."/>
            <person name="LaButti K."/>
            <person name="Andreopoulos B."/>
            <person name="Lipzen A."/>
            <person name="Chen C."/>
            <person name="Yan M."/>
            <person name="Daum C."/>
            <person name="Ng V."/>
            <person name="Clum A."/>
            <person name="Steindorff A."/>
            <person name="Ohm R.A."/>
            <person name="Martin F."/>
            <person name="Silar P."/>
            <person name="Natvig D.O."/>
            <person name="Lalanne C."/>
            <person name="Gautier V."/>
            <person name="Ament-Velasquez S.L."/>
            <person name="Kruys A."/>
            <person name="Hutchinson M.I."/>
            <person name="Powell A.J."/>
            <person name="Barry K."/>
            <person name="Miller A.N."/>
            <person name="Grigoriev I.V."/>
            <person name="Debuchy R."/>
            <person name="Gladieux P."/>
            <person name="Hiltunen Thoren M."/>
            <person name="Johannesson H."/>
        </authorList>
    </citation>
    <scope>NUCLEOTIDE SEQUENCE</scope>
    <source>
        <strain evidence="2">CBS 118394</strain>
    </source>
</reference>
<name>A0AAE0HVT4_9PEZI</name>
<keyword evidence="3" id="KW-1185">Reference proteome</keyword>
<dbReference type="GO" id="GO:0008168">
    <property type="term" value="F:methyltransferase activity"/>
    <property type="evidence" value="ECO:0007669"/>
    <property type="project" value="UniProtKB-KW"/>
</dbReference>
<dbReference type="CDD" id="cd02440">
    <property type="entry name" value="AdoMet_MTases"/>
    <property type="match status" value="1"/>
</dbReference>